<dbReference type="PANTHER" id="PTHR45749">
    <property type="match status" value="1"/>
</dbReference>
<dbReference type="Proteomes" id="UP001174136">
    <property type="component" value="Unassembled WGS sequence"/>
</dbReference>
<evidence type="ECO:0000313" key="2">
    <source>
        <dbReference type="Proteomes" id="UP001174136"/>
    </source>
</evidence>
<accession>A0AA47M0U0</accession>
<comment type="caution">
    <text evidence="1">The sequence shown here is derived from an EMBL/GenBank/DDBJ whole genome shotgun (WGS) entry which is preliminary data.</text>
</comment>
<dbReference type="AlphaFoldDB" id="A0AA47M0U0"/>
<evidence type="ECO:0000313" key="1">
    <source>
        <dbReference type="EMBL" id="KAK0131404.1"/>
    </source>
</evidence>
<keyword evidence="2" id="KW-1185">Reference proteome</keyword>
<proteinExistence type="predicted"/>
<dbReference type="EMBL" id="JAOPHQ010006546">
    <property type="protein sequence ID" value="KAK0131404.1"/>
    <property type="molecule type" value="Genomic_DNA"/>
</dbReference>
<sequence length="207" mass="22776">MGNPDCVERMKGWMGSRWVKVGSLLVGLVGLLGLGETPPVGLLGLGETPHVGLLGLGETPRVGPSTWVSGEFVSLTNLTKSAHRHQDSAAHLQAANQLDEQRHHHTTAYNNKVRQNREILKRLINVVTFLGKQELAFRGYESKGSENKGNYLELLEFLAGYDGPLRCHLDSATVFISTSSKIQNDLIQSVADMTEAMREEVRNTPFV</sequence>
<reference evidence="1" key="1">
    <citation type="journal article" date="2023" name="Front. Mar. Sci.">
        <title>A new Merluccius polli reference genome to investigate the effects of global change in West African waters.</title>
        <authorList>
            <person name="Mateo J.L."/>
            <person name="Blanco-Fernandez C."/>
            <person name="Garcia-Vazquez E."/>
            <person name="Machado-Schiaffino G."/>
        </authorList>
    </citation>
    <scope>NUCLEOTIDE SEQUENCE</scope>
    <source>
        <strain evidence="1">C29</strain>
        <tissue evidence="1">Fin</tissue>
    </source>
</reference>
<protein>
    <submittedName>
        <fullName evidence="1">Zinc finger MYM-type protein 1</fullName>
    </submittedName>
</protein>
<gene>
    <name evidence="1" type="ORF">N1851_033896</name>
</gene>
<organism evidence="1 2">
    <name type="scientific">Merluccius polli</name>
    <name type="common">Benguela hake</name>
    <name type="synonym">Merluccius cadenati</name>
    <dbReference type="NCBI Taxonomy" id="89951"/>
    <lineage>
        <taxon>Eukaryota</taxon>
        <taxon>Metazoa</taxon>
        <taxon>Chordata</taxon>
        <taxon>Craniata</taxon>
        <taxon>Vertebrata</taxon>
        <taxon>Euteleostomi</taxon>
        <taxon>Actinopterygii</taxon>
        <taxon>Neopterygii</taxon>
        <taxon>Teleostei</taxon>
        <taxon>Neoteleostei</taxon>
        <taxon>Acanthomorphata</taxon>
        <taxon>Zeiogadaria</taxon>
        <taxon>Gadariae</taxon>
        <taxon>Gadiformes</taxon>
        <taxon>Gadoidei</taxon>
        <taxon>Merlucciidae</taxon>
        <taxon>Merluccius</taxon>
    </lineage>
</organism>
<dbReference type="PANTHER" id="PTHR45749:SF28">
    <property type="entry name" value="ZINC FINGER MYM-TYPE PROTEIN 1-LIKE-RELATED"/>
    <property type="match status" value="1"/>
</dbReference>
<name>A0AA47M0U0_MERPO</name>